<name>B7P2Z1_IXOSC</name>
<dbReference type="EnsemblMetazoa" id="ISCW000760-RA">
    <property type="protein sequence ID" value="ISCW000760-PA"/>
    <property type="gene ID" value="ISCW000760"/>
</dbReference>
<accession>B7P2Z1</accession>
<keyword evidence="3" id="KW-1185">Reference proteome</keyword>
<dbReference type="EMBL" id="DS625238">
    <property type="protein sequence ID" value="EEC00963.1"/>
    <property type="molecule type" value="Genomic_DNA"/>
</dbReference>
<evidence type="ECO:0000313" key="1">
    <source>
        <dbReference type="EMBL" id="EEC00963.1"/>
    </source>
</evidence>
<dbReference type="VEuPathDB" id="VectorBase:ISCW000760"/>
<reference evidence="1 3" key="1">
    <citation type="submission" date="2008-03" db="EMBL/GenBank/DDBJ databases">
        <title>Annotation of Ixodes scapularis.</title>
        <authorList>
            <consortium name="Ixodes scapularis Genome Project Consortium"/>
            <person name="Caler E."/>
            <person name="Hannick L.I."/>
            <person name="Bidwell S."/>
            <person name="Joardar V."/>
            <person name="Thiagarajan M."/>
            <person name="Amedeo P."/>
            <person name="Galinsky K.J."/>
            <person name="Schobel S."/>
            <person name="Inman J."/>
            <person name="Hostetler J."/>
            <person name="Miller J."/>
            <person name="Hammond M."/>
            <person name="Megy K."/>
            <person name="Lawson D."/>
            <person name="Kodira C."/>
            <person name="Sutton G."/>
            <person name="Meyer J."/>
            <person name="Hill C.A."/>
            <person name="Birren B."/>
            <person name="Nene V."/>
            <person name="Collins F."/>
            <person name="Alarcon-Chaidez F."/>
            <person name="Wikel S."/>
            <person name="Strausberg R."/>
        </authorList>
    </citation>
    <scope>NUCLEOTIDE SEQUENCE [LARGE SCALE GENOMIC DNA]</scope>
    <source>
        <strain evidence="3">Wikel</strain>
        <strain evidence="1">Wikel colony</strain>
    </source>
</reference>
<evidence type="ECO:0000313" key="3">
    <source>
        <dbReference type="Proteomes" id="UP000001555"/>
    </source>
</evidence>
<dbReference type="HOGENOM" id="CLU_2560805_0_0_1"/>
<proteinExistence type="predicted"/>
<reference evidence="2" key="2">
    <citation type="submission" date="2020-05" db="UniProtKB">
        <authorList>
            <consortium name="EnsemblMetazoa"/>
        </authorList>
    </citation>
    <scope>IDENTIFICATION</scope>
    <source>
        <strain evidence="2">wikel</strain>
    </source>
</reference>
<dbReference type="PaxDb" id="6945-B7P2Z1"/>
<dbReference type="AlphaFoldDB" id="B7P2Z1"/>
<dbReference type="VEuPathDB" id="VectorBase:ISCI000760"/>
<gene>
    <name evidence="1" type="ORF">IscW_ISCW000760</name>
</gene>
<protein>
    <submittedName>
        <fullName evidence="1 2">Uncharacterized protein</fullName>
    </submittedName>
</protein>
<dbReference type="Proteomes" id="UP000001555">
    <property type="component" value="Unassembled WGS sequence"/>
</dbReference>
<organism>
    <name type="scientific">Ixodes scapularis</name>
    <name type="common">Black-legged tick</name>
    <name type="synonym">Deer tick</name>
    <dbReference type="NCBI Taxonomy" id="6945"/>
    <lineage>
        <taxon>Eukaryota</taxon>
        <taxon>Metazoa</taxon>
        <taxon>Ecdysozoa</taxon>
        <taxon>Arthropoda</taxon>
        <taxon>Chelicerata</taxon>
        <taxon>Arachnida</taxon>
        <taxon>Acari</taxon>
        <taxon>Parasitiformes</taxon>
        <taxon>Ixodida</taxon>
        <taxon>Ixodoidea</taxon>
        <taxon>Ixodidae</taxon>
        <taxon>Ixodinae</taxon>
        <taxon>Ixodes</taxon>
    </lineage>
</organism>
<dbReference type="InParanoid" id="B7P2Z1"/>
<dbReference type="EMBL" id="ABJB011084350">
    <property type="status" value="NOT_ANNOTATED_CDS"/>
    <property type="molecule type" value="Genomic_DNA"/>
</dbReference>
<sequence length="82" mass="9717">MYALIRFLGDRDNHRQVEQVRVICEFDSSNKTEFENKAFYTVFKNDHDVDEGKGDYNARILMLRGKYSVSGLEMRFLFCLKP</sequence>
<evidence type="ECO:0000313" key="2">
    <source>
        <dbReference type="EnsemblMetazoa" id="ISCW000760-PA"/>
    </source>
</evidence>